<feature type="transmembrane region" description="Helical" evidence="2">
    <location>
        <begin position="117"/>
        <end position="141"/>
    </location>
</feature>
<keyword evidence="2" id="KW-0472">Membrane</keyword>
<dbReference type="OrthoDB" id="6629001at2759"/>
<dbReference type="AlphaFoldDB" id="A0A8I6RYK1"/>
<evidence type="ECO:0000313" key="4">
    <source>
        <dbReference type="Proteomes" id="UP000494040"/>
    </source>
</evidence>
<feature type="region of interest" description="Disordered" evidence="1">
    <location>
        <begin position="374"/>
        <end position="408"/>
    </location>
</feature>
<proteinExistence type="predicted"/>
<feature type="transmembrane region" description="Helical" evidence="2">
    <location>
        <begin position="12"/>
        <end position="35"/>
    </location>
</feature>
<feature type="compositionally biased region" description="Low complexity" evidence="1">
    <location>
        <begin position="376"/>
        <end position="387"/>
    </location>
</feature>
<keyword evidence="2" id="KW-0812">Transmembrane</keyword>
<dbReference type="RefSeq" id="XP_014252386.1">
    <property type="nucleotide sequence ID" value="XM_014396900.2"/>
</dbReference>
<feature type="compositionally biased region" description="Low complexity" evidence="1">
    <location>
        <begin position="263"/>
        <end position="272"/>
    </location>
</feature>
<name>A0A8I6RYK1_CIMLE</name>
<keyword evidence="4" id="KW-1185">Reference proteome</keyword>
<evidence type="ECO:0000256" key="1">
    <source>
        <dbReference type="SAM" id="MobiDB-lite"/>
    </source>
</evidence>
<dbReference type="Proteomes" id="UP000494040">
    <property type="component" value="Unassembled WGS sequence"/>
</dbReference>
<feature type="transmembrane region" description="Helical" evidence="2">
    <location>
        <begin position="81"/>
        <end position="105"/>
    </location>
</feature>
<feature type="compositionally biased region" description="Basic and acidic residues" evidence="1">
    <location>
        <begin position="391"/>
        <end position="402"/>
    </location>
</feature>
<evidence type="ECO:0000313" key="3">
    <source>
        <dbReference type="EnsemblMetazoa" id="XP_014252386.1"/>
    </source>
</evidence>
<sequence length="408" mass="45624">MKESHRTASICAGIYALIQGIVWALLAIYSCAIYGCVVDFPFRLEERITTSRLLYLSYFKGSCRAPPGLPLVEAPSAIRTYYWMLIYGVVSSLWIPTSVLLIVAAMNKIKGKMGICLYYPWIINAATIQIIDLVAFIIYTIDIKQTMTVSDYEKFINQTEKVPGANGITVVPAIIMALLFSRGIIFWLINLILLGIVIQAAHSVSKVSPTSEFIESGTRVSPIDPVGARWFNPSESNVILSGLPRVDQRKLTPSPIFLRNAEQPDSPQSPISEIPPPPMMREPSLRRTQSANNVYDVYGRPTTDALPQNSPIYRRGHHENTGNGALNNQLPWSYINPQELSTKKHELKTIKGVPKPPIPVPDYSIRYEPKLRVNLSRSSSSVVPSSSYGHKMWESDSSETKRAPRRLY</sequence>
<feature type="region of interest" description="Disordered" evidence="1">
    <location>
        <begin position="298"/>
        <end position="328"/>
    </location>
</feature>
<feature type="transmembrane region" description="Helical" evidence="2">
    <location>
        <begin position="173"/>
        <end position="198"/>
    </location>
</feature>
<dbReference type="EnsemblMetazoa" id="XM_014396900.2">
    <property type="protein sequence ID" value="XP_014252386.1"/>
    <property type="gene ID" value="LOC106668288"/>
</dbReference>
<dbReference type="GeneID" id="106668288"/>
<keyword evidence="2" id="KW-1133">Transmembrane helix</keyword>
<feature type="region of interest" description="Disordered" evidence="1">
    <location>
        <begin position="258"/>
        <end position="279"/>
    </location>
</feature>
<reference evidence="3" key="1">
    <citation type="submission" date="2022-01" db="UniProtKB">
        <authorList>
            <consortium name="EnsemblMetazoa"/>
        </authorList>
    </citation>
    <scope>IDENTIFICATION</scope>
</reference>
<evidence type="ECO:0000256" key="2">
    <source>
        <dbReference type="SAM" id="Phobius"/>
    </source>
</evidence>
<accession>A0A8I6RYK1</accession>
<dbReference type="KEGG" id="clec:106668288"/>
<dbReference type="PROSITE" id="PS51257">
    <property type="entry name" value="PROKAR_LIPOPROTEIN"/>
    <property type="match status" value="1"/>
</dbReference>
<dbReference type="OMA" id="GITFREC"/>
<organism evidence="3 4">
    <name type="scientific">Cimex lectularius</name>
    <name type="common">Bed bug</name>
    <name type="synonym">Acanthia lectularia</name>
    <dbReference type="NCBI Taxonomy" id="79782"/>
    <lineage>
        <taxon>Eukaryota</taxon>
        <taxon>Metazoa</taxon>
        <taxon>Ecdysozoa</taxon>
        <taxon>Arthropoda</taxon>
        <taxon>Hexapoda</taxon>
        <taxon>Insecta</taxon>
        <taxon>Pterygota</taxon>
        <taxon>Neoptera</taxon>
        <taxon>Paraneoptera</taxon>
        <taxon>Hemiptera</taxon>
        <taxon>Heteroptera</taxon>
        <taxon>Panheteroptera</taxon>
        <taxon>Cimicomorpha</taxon>
        <taxon>Cimicidae</taxon>
        <taxon>Cimex</taxon>
    </lineage>
</organism>
<protein>
    <submittedName>
        <fullName evidence="3">Uncharacterized protein</fullName>
    </submittedName>
</protein>